<sequence>MRFTLSLFFLFHSLIPYSSSFAGTHNSQSPQQIQVGDILINNSHLQWYTVHIVALDNNDVLGMTAHAILYKASTNKPSLSLLTPNNIASQHSQMDIDSFQDWHKLTHKKPTPQDLEGYIHYLKHANFEHYVHYTGQNSAQIIAKSNALDKKAHREKRQGHHDKAIHLYQKAIELYPTNVQAMEHLASLYMDSDLFDEALALFESSLHLHPDNSTGQLLLGQCLLHMGRFYQAKRVFQDGIKQYPEQKALFTHYHQCALEEQNNRNNIKMISL</sequence>
<evidence type="ECO:0000256" key="2">
    <source>
        <dbReference type="ARBA" id="ARBA00022803"/>
    </source>
</evidence>
<dbReference type="InterPro" id="IPR011990">
    <property type="entry name" value="TPR-like_helical_dom_sf"/>
</dbReference>
<dbReference type="PROSITE" id="PS50005">
    <property type="entry name" value="TPR"/>
    <property type="match status" value="2"/>
</dbReference>
<keyword evidence="1" id="KW-0677">Repeat</keyword>
<keyword evidence="4" id="KW-0732">Signal</keyword>
<name>A0ABT0LF99_9GAMM</name>
<dbReference type="PANTHER" id="PTHR44943:SF8">
    <property type="entry name" value="TPR REPEAT-CONTAINING PROTEIN MJ0263"/>
    <property type="match status" value="1"/>
</dbReference>
<comment type="caution">
    <text evidence="5">The sequence shown here is derived from an EMBL/GenBank/DDBJ whole genome shotgun (WGS) entry which is preliminary data.</text>
</comment>
<accession>A0ABT0LF99</accession>
<protein>
    <submittedName>
        <fullName evidence="5">Tetratricopeptide repeat protein</fullName>
    </submittedName>
</protein>
<dbReference type="Gene3D" id="1.25.40.10">
    <property type="entry name" value="Tetratricopeptide repeat domain"/>
    <property type="match status" value="1"/>
</dbReference>
<evidence type="ECO:0000313" key="6">
    <source>
        <dbReference type="Proteomes" id="UP001203423"/>
    </source>
</evidence>
<keyword evidence="6" id="KW-1185">Reference proteome</keyword>
<dbReference type="InterPro" id="IPR019734">
    <property type="entry name" value="TPR_rpt"/>
</dbReference>
<dbReference type="Pfam" id="PF14559">
    <property type="entry name" value="TPR_19"/>
    <property type="match status" value="1"/>
</dbReference>
<dbReference type="InterPro" id="IPR051685">
    <property type="entry name" value="Ycf3/AcsC/BcsC/TPR_MFPF"/>
</dbReference>
<dbReference type="SMART" id="SM00028">
    <property type="entry name" value="TPR"/>
    <property type="match status" value="3"/>
</dbReference>
<dbReference type="RefSeq" id="WP_248941768.1">
    <property type="nucleotide sequence ID" value="NZ_JAKIKS010000085.1"/>
</dbReference>
<reference evidence="5 6" key="1">
    <citation type="submission" date="2022-01" db="EMBL/GenBank/DDBJ databases">
        <title>Whole genome-based taxonomy of the Shewanellaceae.</title>
        <authorList>
            <person name="Martin-Rodriguez A.J."/>
        </authorList>
    </citation>
    <scope>NUCLEOTIDE SEQUENCE [LARGE SCALE GENOMIC DNA]</scope>
    <source>
        <strain evidence="5 6">DSM 17177</strain>
    </source>
</reference>
<feature type="chain" id="PRO_5047174920" evidence="4">
    <location>
        <begin position="23"/>
        <end position="272"/>
    </location>
</feature>
<dbReference type="Pfam" id="PF07719">
    <property type="entry name" value="TPR_2"/>
    <property type="match status" value="1"/>
</dbReference>
<feature type="repeat" description="TPR" evidence="3">
    <location>
        <begin position="179"/>
        <end position="212"/>
    </location>
</feature>
<evidence type="ECO:0000256" key="1">
    <source>
        <dbReference type="ARBA" id="ARBA00022737"/>
    </source>
</evidence>
<keyword evidence="2 3" id="KW-0802">TPR repeat</keyword>
<feature type="signal peptide" evidence="4">
    <location>
        <begin position="1"/>
        <end position="22"/>
    </location>
</feature>
<evidence type="ECO:0000313" key="5">
    <source>
        <dbReference type="EMBL" id="MCL1126379.1"/>
    </source>
</evidence>
<feature type="repeat" description="TPR" evidence="3">
    <location>
        <begin position="145"/>
        <end position="178"/>
    </location>
</feature>
<dbReference type="PANTHER" id="PTHR44943">
    <property type="entry name" value="CELLULOSE SYNTHASE OPERON PROTEIN C"/>
    <property type="match status" value="1"/>
</dbReference>
<evidence type="ECO:0000256" key="4">
    <source>
        <dbReference type="SAM" id="SignalP"/>
    </source>
</evidence>
<dbReference type="InterPro" id="IPR013105">
    <property type="entry name" value="TPR_2"/>
</dbReference>
<proteinExistence type="predicted"/>
<dbReference type="SUPFAM" id="SSF48452">
    <property type="entry name" value="TPR-like"/>
    <property type="match status" value="1"/>
</dbReference>
<dbReference type="EMBL" id="JAKIKS010000085">
    <property type="protein sequence ID" value="MCL1126379.1"/>
    <property type="molecule type" value="Genomic_DNA"/>
</dbReference>
<dbReference type="Proteomes" id="UP001203423">
    <property type="component" value="Unassembled WGS sequence"/>
</dbReference>
<evidence type="ECO:0000256" key="3">
    <source>
        <dbReference type="PROSITE-ProRule" id="PRU00339"/>
    </source>
</evidence>
<gene>
    <name evidence="5" type="ORF">L2764_18285</name>
</gene>
<organism evidence="5 6">
    <name type="scientific">Shewanella surugensis</name>
    <dbReference type="NCBI Taxonomy" id="212020"/>
    <lineage>
        <taxon>Bacteria</taxon>
        <taxon>Pseudomonadati</taxon>
        <taxon>Pseudomonadota</taxon>
        <taxon>Gammaproteobacteria</taxon>
        <taxon>Alteromonadales</taxon>
        <taxon>Shewanellaceae</taxon>
        <taxon>Shewanella</taxon>
    </lineage>
</organism>